<feature type="transmembrane region" description="Helical" evidence="9">
    <location>
        <begin position="96"/>
        <end position="119"/>
    </location>
</feature>
<keyword evidence="12" id="KW-1185">Reference proteome</keyword>
<dbReference type="SUPFAM" id="SSF81321">
    <property type="entry name" value="Family A G protein-coupled receptor-like"/>
    <property type="match status" value="1"/>
</dbReference>
<evidence type="ECO:0000256" key="8">
    <source>
        <dbReference type="RuleBase" id="RU000688"/>
    </source>
</evidence>
<evidence type="ECO:0000313" key="12">
    <source>
        <dbReference type="Proteomes" id="UP001476798"/>
    </source>
</evidence>
<comment type="subcellular location">
    <subcellularLocation>
        <location evidence="1">Membrane</location>
    </subcellularLocation>
</comment>
<dbReference type="InterPro" id="IPR000276">
    <property type="entry name" value="GPCR_Rhodpsn"/>
</dbReference>
<keyword evidence="5 9" id="KW-0472">Membrane</keyword>
<protein>
    <recommendedName>
        <fullName evidence="10">G-protein coupled receptors family 1 profile domain-containing protein</fullName>
    </recommendedName>
</protein>
<dbReference type="InterPro" id="IPR050119">
    <property type="entry name" value="CCR1-9-like"/>
</dbReference>
<organism evidence="11 12">
    <name type="scientific">Goodea atripinnis</name>
    <dbReference type="NCBI Taxonomy" id="208336"/>
    <lineage>
        <taxon>Eukaryota</taxon>
        <taxon>Metazoa</taxon>
        <taxon>Chordata</taxon>
        <taxon>Craniata</taxon>
        <taxon>Vertebrata</taxon>
        <taxon>Euteleostomi</taxon>
        <taxon>Actinopterygii</taxon>
        <taxon>Neopterygii</taxon>
        <taxon>Teleostei</taxon>
        <taxon>Neoteleostei</taxon>
        <taxon>Acanthomorphata</taxon>
        <taxon>Ovalentaria</taxon>
        <taxon>Atherinomorphae</taxon>
        <taxon>Cyprinodontiformes</taxon>
        <taxon>Goodeidae</taxon>
        <taxon>Goodea</taxon>
    </lineage>
</organism>
<reference evidence="11 12" key="1">
    <citation type="submission" date="2021-06" db="EMBL/GenBank/DDBJ databases">
        <authorList>
            <person name="Palmer J.M."/>
        </authorList>
    </citation>
    <scope>NUCLEOTIDE SEQUENCE [LARGE SCALE GENOMIC DNA]</scope>
    <source>
        <strain evidence="11 12">GA_2019</strain>
        <tissue evidence="11">Muscle</tissue>
    </source>
</reference>
<dbReference type="PANTHER" id="PTHR10489:SF594">
    <property type="entry name" value="C-X-C CHEMOKINE RECEPTOR TYPE 4"/>
    <property type="match status" value="1"/>
</dbReference>
<dbReference type="Pfam" id="PF00001">
    <property type="entry name" value="7tm_1"/>
    <property type="match status" value="1"/>
</dbReference>
<comment type="similarity">
    <text evidence="8">Belongs to the G-protein coupled receptor 1 family.</text>
</comment>
<keyword evidence="6 8" id="KW-0675">Receptor</keyword>
<evidence type="ECO:0000313" key="11">
    <source>
        <dbReference type="EMBL" id="MEQ2183369.1"/>
    </source>
</evidence>
<dbReference type="PROSITE" id="PS50262">
    <property type="entry name" value="G_PROTEIN_RECEP_F1_2"/>
    <property type="match status" value="1"/>
</dbReference>
<evidence type="ECO:0000259" key="10">
    <source>
        <dbReference type="PROSITE" id="PS50262"/>
    </source>
</evidence>
<dbReference type="PROSITE" id="PS00237">
    <property type="entry name" value="G_PROTEIN_RECEP_F1_1"/>
    <property type="match status" value="1"/>
</dbReference>
<keyword evidence="7 8" id="KW-0807">Transducer</keyword>
<evidence type="ECO:0000256" key="6">
    <source>
        <dbReference type="ARBA" id="ARBA00023170"/>
    </source>
</evidence>
<evidence type="ECO:0000256" key="1">
    <source>
        <dbReference type="ARBA" id="ARBA00004370"/>
    </source>
</evidence>
<evidence type="ECO:0000256" key="4">
    <source>
        <dbReference type="ARBA" id="ARBA00023040"/>
    </source>
</evidence>
<feature type="domain" description="G-protein coupled receptors family 1 profile" evidence="10">
    <location>
        <begin position="50"/>
        <end position="134"/>
    </location>
</feature>
<dbReference type="Gene3D" id="1.20.1070.10">
    <property type="entry name" value="Rhodopsin 7-helix transmembrane proteins"/>
    <property type="match status" value="1"/>
</dbReference>
<evidence type="ECO:0000256" key="9">
    <source>
        <dbReference type="SAM" id="Phobius"/>
    </source>
</evidence>
<gene>
    <name evidence="11" type="ORF">GOODEAATRI_031940</name>
</gene>
<evidence type="ECO:0000256" key="2">
    <source>
        <dbReference type="ARBA" id="ARBA00022692"/>
    </source>
</evidence>
<comment type="caution">
    <text evidence="11">The sequence shown here is derived from an EMBL/GenBank/DDBJ whole genome shotgun (WGS) entry which is preliminary data.</text>
</comment>
<keyword evidence="4 8" id="KW-0297">G-protein coupled receptor</keyword>
<evidence type="ECO:0000256" key="3">
    <source>
        <dbReference type="ARBA" id="ARBA00022989"/>
    </source>
</evidence>
<proteinExistence type="inferred from homology"/>
<dbReference type="EMBL" id="JAHRIO010075654">
    <property type="protein sequence ID" value="MEQ2183369.1"/>
    <property type="molecule type" value="Genomic_DNA"/>
</dbReference>
<keyword evidence="2 8" id="KW-0812">Transmembrane</keyword>
<sequence length="134" mass="14900">MISNHLQSEELQKLEDLGMAELLCFKDKITELHTEGTETQVNERQASRRGGFLCMSVHVIYTVNLCSSVLILAFISLDRYLPVVCATDSQAARKLLASRVIYVGVWLPAAILTVPDLVFARVQDVRNVSSSGYI</sequence>
<evidence type="ECO:0000256" key="5">
    <source>
        <dbReference type="ARBA" id="ARBA00023136"/>
    </source>
</evidence>
<name>A0ABV0PIW5_9TELE</name>
<keyword evidence="3 9" id="KW-1133">Transmembrane helix</keyword>
<dbReference type="PRINTS" id="PR00237">
    <property type="entry name" value="GPCRRHODOPSN"/>
</dbReference>
<dbReference type="Proteomes" id="UP001476798">
    <property type="component" value="Unassembled WGS sequence"/>
</dbReference>
<feature type="transmembrane region" description="Helical" evidence="9">
    <location>
        <begin position="52"/>
        <end position="76"/>
    </location>
</feature>
<accession>A0ABV0PIW5</accession>
<dbReference type="PANTHER" id="PTHR10489">
    <property type="entry name" value="CELL ADHESION MOLECULE"/>
    <property type="match status" value="1"/>
</dbReference>
<evidence type="ECO:0000256" key="7">
    <source>
        <dbReference type="ARBA" id="ARBA00023224"/>
    </source>
</evidence>
<dbReference type="InterPro" id="IPR017452">
    <property type="entry name" value="GPCR_Rhodpsn_7TM"/>
</dbReference>